<evidence type="ECO:0000256" key="5">
    <source>
        <dbReference type="ARBA" id="ARBA00022989"/>
    </source>
</evidence>
<keyword evidence="4 7" id="KW-0812">Transmembrane</keyword>
<dbReference type="HOGENOM" id="CLU_047714_1_3_9"/>
<dbReference type="KEGG" id="tep:TepRe1_1009"/>
<feature type="transmembrane region" description="Helical" evidence="7">
    <location>
        <begin position="335"/>
        <end position="355"/>
    </location>
</feature>
<gene>
    <name evidence="9" type="ordered locus">TEPIRE1_1107</name>
</gene>
<keyword evidence="3" id="KW-1003">Cell membrane</keyword>
<feature type="transmembrane region" description="Helical" evidence="7">
    <location>
        <begin position="234"/>
        <end position="253"/>
    </location>
</feature>
<evidence type="ECO:0000256" key="6">
    <source>
        <dbReference type="ARBA" id="ARBA00023136"/>
    </source>
</evidence>
<dbReference type="eggNOG" id="COG3274">
    <property type="taxonomic scope" value="Bacteria"/>
</dbReference>
<evidence type="ECO:0000259" key="8">
    <source>
        <dbReference type="Pfam" id="PF01757"/>
    </source>
</evidence>
<dbReference type="Proteomes" id="UP000010802">
    <property type="component" value="Chromosome"/>
</dbReference>
<dbReference type="OrthoDB" id="569695at2"/>
<feature type="transmembrane region" description="Helical" evidence="7">
    <location>
        <begin position="265"/>
        <end position="285"/>
    </location>
</feature>
<keyword evidence="6 7" id="KW-0472">Membrane</keyword>
<accession>F4LRT9</accession>
<evidence type="ECO:0000256" key="7">
    <source>
        <dbReference type="SAM" id="Phobius"/>
    </source>
</evidence>
<dbReference type="Pfam" id="PF01757">
    <property type="entry name" value="Acyl_transf_3"/>
    <property type="match status" value="1"/>
</dbReference>
<keyword evidence="5 7" id="KW-1133">Transmembrane helix</keyword>
<comment type="subcellular location">
    <subcellularLocation>
        <location evidence="1">Cell membrane</location>
        <topology evidence="1">Multi-pass membrane protein</topology>
    </subcellularLocation>
</comment>
<evidence type="ECO:0000256" key="2">
    <source>
        <dbReference type="ARBA" id="ARBA00007400"/>
    </source>
</evidence>
<dbReference type="RefSeq" id="WP_013778080.1">
    <property type="nucleotide sequence ID" value="NC_015519.1"/>
</dbReference>
<dbReference type="AlphaFoldDB" id="F4LRT9"/>
<dbReference type="EMBL" id="HF563609">
    <property type="protein sequence ID" value="CCP25823.1"/>
    <property type="molecule type" value="Genomic_DNA"/>
</dbReference>
<keyword evidence="9" id="KW-0012">Acyltransferase</keyword>
<organism evidence="9 10">
    <name type="scientific">Tepidanaerobacter acetatoxydans (strain DSM 21804 / JCM 16047 / Re1)</name>
    <dbReference type="NCBI Taxonomy" id="1209989"/>
    <lineage>
        <taxon>Bacteria</taxon>
        <taxon>Bacillati</taxon>
        <taxon>Bacillota</taxon>
        <taxon>Clostridia</taxon>
        <taxon>Thermosediminibacterales</taxon>
        <taxon>Tepidanaerobacteraceae</taxon>
        <taxon>Tepidanaerobacter</taxon>
    </lineage>
</organism>
<evidence type="ECO:0000256" key="1">
    <source>
        <dbReference type="ARBA" id="ARBA00004651"/>
    </source>
</evidence>
<keyword evidence="10" id="KW-1185">Reference proteome</keyword>
<dbReference type="PANTHER" id="PTHR40074">
    <property type="entry name" value="O-ACETYLTRANSFERASE WECH"/>
    <property type="match status" value="1"/>
</dbReference>
<feature type="domain" description="Acyltransferase 3" evidence="8">
    <location>
        <begin position="7"/>
        <end position="351"/>
    </location>
</feature>
<dbReference type="PATRIC" id="fig|1209989.3.peg.1214"/>
<proteinExistence type="inferred from homology"/>
<feature type="transmembrane region" description="Helical" evidence="7">
    <location>
        <begin position="52"/>
        <end position="70"/>
    </location>
</feature>
<dbReference type="STRING" id="1209989.TepRe1_1009"/>
<dbReference type="KEGG" id="tae:TepiRe1_1107"/>
<feature type="transmembrane region" description="Helical" evidence="7">
    <location>
        <begin position="165"/>
        <end position="184"/>
    </location>
</feature>
<feature type="transmembrane region" description="Helical" evidence="7">
    <location>
        <begin position="204"/>
        <end position="222"/>
    </location>
</feature>
<feature type="transmembrane region" description="Helical" evidence="7">
    <location>
        <begin position="12"/>
        <end position="32"/>
    </location>
</feature>
<feature type="transmembrane region" description="Helical" evidence="7">
    <location>
        <begin position="306"/>
        <end position="323"/>
    </location>
</feature>
<reference evidence="10" key="1">
    <citation type="journal article" date="2013" name="Genome Announc.">
        <title>First genome sequence of a syntrophic acetate-oxidizing bacterium, Tepidanaerobacter acetatoxydans strain Re1.</title>
        <authorList>
            <person name="Manzoor S."/>
            <person name="Bongcam-Rudloff E."/>
            <person name="Schnurer A."/>
            <person name="Muller B."/>
        </authorList>
    </citation>
    <scope>NUCLEOTIDE SEQUENCE [LARGE SCALE GENOMIC DNA]</scope>
    <source>
        <strain evidence="10">Re1</strain>
    </source>
</reference>
<evidence type="ECO:0000313" key="10">
    <source>
        <dbReference type="Proteomes" id="UP000010802"/>
    </source>
</evidence>
<protein>
    <submittedName>
        <fullName evidence="9">Acyltransferase 3</fullName>
    </submittedName>
</protein>
<keyword evidence="9" id="KW-0808">Transferase</keyword>
<dbReference type="GO" id="GO:0009246">
    <property type="term" value="P:enterobacterial common antigen biosynthetic process"/>
    <property type="evidence" value="ECO:0007669"/>
    <property type="project" value="TreeGrafter"/>
</dbReference>
<evidence type="ECO:0000256" key="3">
    <source>
        <dbReference type="ARBA" id="ARBA00022475"/>
    </source>
</evidence>
<evidence type="ECO:0000313" key="9">
    <source>
        <dbReference type="EMBL" id="CCP25823.1"/>
    </source>
</evidence>
<dbReference type="PANTHER" id="PTHR40074:SF2">
    <property type="entry name" value="O-ACETYLTRANSFERASE WECH"/>
    <property type="match status" value="1"/>
</dbReference>
<accession>L0S1R5</accession>
<feature type="transmembrane region" description="Helical" evidence="7">
    <location>
        <begin position="134"/>
        <end position="153"/>
    </location>
</feature>
<sequence length="371" mass="43245">MAKSRVVELDFMRAAAILMVLVLHVTAAYVAYSPVNSNAFHLGLILNQWSRICLPLFVFVSGFGLFYGYGRKKLDLKDFYLRRFKTVFVPYLVWSFVYMILRDVFNPSFAFIGLPAKEALLSYINWTFKENIHTPIWFVLMIVQLYFIFPVLLSLMARIRKPLKFIVVNFVLYFSIITYCRFFMTMSGIHIIDWLQKYYSVNFVGWYFYFILGGVAAQNWSIVKEIHLNKLLTALLYVITTFLVIIEAYLGFIKYGQSHLEAYTSMRPTVLINSMAAIPAIYLLAQKLMKQDKLTTLFNSISRYSYGIFFVNPQILTVVKKVVGKFYGTYTTRVFQLILVFALTTVCSYIFCYIVDRTPFRMLLLGLSKKK</sequence>
<name>F4LRT9_TEPAE</name>
<comment type="similarity">
    <text evidence="2">Belongs to the acyltransferase 3 family.</text>
</comment>
<dbReference type="InterPro" id="IPR002656">
    <property type="entry name" value="Acyl_transf_3_dom"/>
</dbReference>
<dbReference type="GO" id="GO:0005886">
    <property type="term" value="C:plasma membrane"/>
    <property type="evidence" value="ECO:0007669"/>
    <property type="project" value="UniProtKB-SubCell"/>
</dbReference>
<dbReference type="GO" id="GO:0016413">
    <property type="term" value="F:O-acetyltransferase activity"/>
    <property type="evidence" value="ECO:0007669"/>
    <property type="project" value="TreeGrafter"/>
</dbReference>
<evidence type="ECO:0000256" key="4">
    <source>
        <dbReference type="ARBA" id="ARBA00022692"/>
    </source>
</evidence>